<dbReference type="OrthoDB" id="376690at2157"/>
<dbReference type="EMBL" id="LOPV01000029">
    <property type="protein sequence ID" value="KTG30705.1"/>
    <property type="molecule type" value="Genomic_DNA"/>
</dbReference>
<dbReference type="InterPro" id="IPR058436">
    <property type="entry name" value="DUF8123"/>
</dbReference>
<evidence type="ECO:0000259" key="2">
    <source>
        <dbReference type="Pfam" id="PF26444"/>
    </source>
</evidence>
<organism evidence="3 4">
    <name type="scientific">Haloferax profundi</name>
    <dbReference type="NCBI Taxonomy" id="1544718"/>
    <lineage>
        <taxon>Archaea</taxon>
        <taxon>Methanobacteriati</taxon>
        <taxon>Methanobacteriota</taxon>
        <taxon>Stenosarchaea group</taxon>
        <taxon>Halobacteria</taxon>
        <taxon>Halobacteriales</taxon>
        <taxon>Haloferacaceae</taxon>
        <taxon>Haloferax</taxon>
    </lineage>
</organism>
<feature type="transmembrane region" description="Helical" evidence="1">
    <location>
        <begin position="44"/>
        <end position="66"/>
    </location>
</feature>
<accession>A0A0W1SW46</accession>
<keyword evidence="1" id="KW-1133">Transmembrane helix</keyword>
<evidence type="ECO:0000313" key="4">
    <source>
        <dbReference type="Proteomes" id="UP000053157"/>
    </source>
</evidence>
<dbReference type="AlphaFoldDB" id="A0A0W1SW46"/>
<proteinExistence type="predicted"/>
<reference evidence="3 4" key="1">
    <citation type="submission" date="2015-12" db="EMBL/GenBank/DDBJ databases">
        <title>Haloferax profundi sp. nov. isolated from the Discovery deep brine-seawater interface in the Red Sea.</title>
        <authorList>
            <person name="Zhang G."/>
            <person name="Stingl U."/>
            <person name="Rashid M."/>
        </authorList>
    </citation>
    <scope>NUCLEOTIDE SEQUENCE [LARGE SCALE GENOMIC DNA]</scope>
    <source>
        <strain evidence="3 4">SB29</strain>
    </source>
</reference>
<keyword evidence="1" id="KW-0812">Transmembrane</keyword>
<name>A0A0W1SW46_9EURY</name>
<keyword evidence="4" id="KW-1185">Reference proteome</keyword>
<feature type="transmembrane region" description="Helical" evidence="1">
    <location>
        <begin position="12"/>
        <end position="32"/>
    </location>
</feature>
<keyword evidence="1" id="KW-0472">Membrane</keyword>
<gene>
    <name evidence="3" type="ORF">AUR66_06610</name>
</gene>
<sequence length="73" mass="7491">MIRETTAGLVTWMVVAVGVFVALVGVATLVGMPWRYTAMGAVGIALQIFGSVVAVGIGAGLAWLGVTSGREKR</sequence>
<dbReference type="Pfam" id="PF26444">
    <property type="entry name" value="DUF8123"/>
    <property type="match status" value="1"/>
</dbReference>
<dbReference type="RefSeq" id="WP_058570773.1">
    <property type="nucleotide sequence ID" value="NZ_LOPV01000029.1"/>
</dbReference>
<evidence type="ECO:0000313" key="3">
    <source>
        <dbReference type="EMBL" id="KTG30705.1"/>
    </source>
</evidence>
<dbReference type="Proteomes" id="UP000053157">
    <property type="component" value="Unassembled WGS sequence"/>
</dbReference>
<comment type="caution">
    <text evidence="3">The sequence shown here is derived from an EMBL/GenBank/DDBJ whole genome shotgun (WGS) entry which is preliminary data.</text>
</comment>
<protein>
    <recommendedName>
        <fullName evidence="2">DUF8123 domain-containing protein</fullName>
    </recommendedName>
</protein>
<evidence type="ECO:0000256" key="1">
    <source>
        <dbReference type="SAM" id="Phobius"/>
    </source>
</evidence>
<feature type="domain" description="DUF8123" evidence="2">
    <location>
        <begin position="10"/>
        <end position="65"/>
    </location>
</feature>